<comment type="similarity">
    <text evidence="8">Belongs to the G-protein coupled receptor 1 family.</text>
</comment>
<feature type="transmembrane region" description="Helical" evidence="9">
    <location>
        <begin position="239"/>
        <end position="259"/>
    </location>
</feature>
<feature type="transmembrane region" description="Helical" evidence="9">
    <location>
        <begin position="133"/>
        <end position="153"/>
    </location>
</feature>
<dbReference type="CDD" id="cd15230">
    <property type="entry name" value="7tmA_OR5-like"/>
    <property type="match status" value="1"/>
</dbReference>
<evidence type="ECO:0000256" key="9">
    <source>
        <dbReference type="RuleBase" id="RU363047"/>
    </source>
</evidence>
<protein>
    <recommendedName>
        <fullName evidence="9">Olfactory receptor</fullName>
    </recommendedName>
</protein>
<keyword evidence="4 8" id="KW-0297">G-protein coupled receptor</keyword>
<evidence type="ECO:0000256" key="1">
    <source>
        <dbReference type="ARBA" id="ARBA00004141"/>
    </source>
</evidence>
<dbReference type="AlphaFoldDB" id="A0A8D2IQR4"/>
<keyword evidence="6 8" id="KW-0675">Receptor</keyword>
<organism evidence="11 12">
    <name type="scientific">Varanus komodoensis</name>
    <name type="common">Komodo dragon</name>
    <dbReference type="NCBI Taxonomy" id="61221"/>
    <lineage>
        <taxon>Eukaryota</taxon>
        <taxon>Metazoa</taxon>
        <taxon>Chordata</taxon>
        <taxon>Craniata</taxon>
        <taxon>Vertebrata</taxon>
        <taxon>Euteleostomi</taxon>
        <taxon>Lepidosauria</taxon>
        <taxon>Squamata</taxon>
        <taxon>Bifurcata</taxon>
        <taxon>Unidentata</taxon>
        <taxon>Episquamata</taxon>
        <taxon>Toxicofera</taxon>
        <taxon>Anguimorpha</taxon>
        <taxon>Paleoanguimorpha</taxon>
        <taxon>Varanoidea</taxon>
        <taxon>Varanidae</taxon>
        <taxon>Varanus</taxon>
    </lineage>
</organism>
<dbReference type="Pfam" id="PF13853">
    <property type="entry name" value="7tm_4"/>
    <property type="match status" value="1"/>
</dbReference>
<keyword evidence="7 8" id="KW-0807">Transducer</keyword>
<dbReference type="InterPro" id="IPR000276">
    <property type="entry name" value="GPCR_Rhodpsn"/>
</dbReference>
<dbReference type="GO" id="GO:0004984">
    <property type="term" value="F:olfactory receptor activity"/>
    <property type="evidence" value="ECO:0007669"/>
    <property type="project" value="InterPro"/>
</dbReference>
<evidence type="ECO:0000256" key="7">
    <source>
        <dbReference type="ARBA" id="ARBA00023224"/>
    </source>
</evidence>
<evidence type="ECO:0000256" key="6">
    <source>
        <dbReference type="ARBA" id="ARBA00023170"/>
    </source>
</evidence>
<feature type="transmembrane region" description="Helical" evidence="9">
    <location>
        <begin position="28"/>
        <end position="50"/>
    </location>
</feature>
<keyword evidence="2 8" id="KW-0812">Transmembrane</keyword>
<evidence type="ECO:0000313" key="12">
    <source>
        <dbReference type="Proteomes" id="UP000694545"/>
    </source>
</evidence>
<dbReference type="GO" id="GO:0005886">
    <property type="term" value="C:plasma membrane"/>
    <property type="evidence" value="ECO:0007669"/>
    <property type="project" value="UniProtKB-SubCell"/>
</dbReference>
<feature type="transmembrane region" description="Helical" evidence="9">
    <location>
        <begin position="200"/>
        <end position="227"/>
    </location>
</feature>
<accession>A0A8D2IQR4</accession>
<keyword evidence="9" id="KW-0552">Olfaction</keyword>
<dbReference type="OMA" id="KTEVTMF"/>
<dbReference type="SUPFAM" id="SSF81321">
    <property type="entry name" value="Family A G protein-coupled receptor-like"/>
    <property type="match status" value="1"/>
</dbReference>
<evidence type="ECO:0000313" key="11">
    <source>
        <dbReference type="Ensembl" id="ENSVKKP00000001156.1"/>
    </source>
</evidence>
<dbReference type="Gene3D" id="1.20.1070.10">
    <property type="entry name" value="Rhodopsin 7-helix transmembrane proteins"/>
    <property type="match status" value="1"/>
</dbReference>
<feature type="transmembrane region" description="Helical" evidence="9">
    <location>
        <begin position="279"/>
        <end position="298"/>
    </location>
</feature>
<keyword evidence="12" id="KW-1185">Reference proteome</keyword>
<evidence type="ECO:0000256" key="2">
    <source>
        <dbReference type="ARBA" id="ARBA00022692"/>
    </source>
</evidence>
<dbReference type="PANTHER" id="PTHR48018">
    <property type="entry name" value="OLFACTORY RECEPTOR"/>
    <property type="match status" value="1"/>
</dbReference>
<keyword evidence="9" id="KW-1003">Cell membrane</keyword>
<reference evidence="11" key="1">
    <citation type="submission" date="2025-08" db="UniProtKB">
        <authorList>
            <consortium name="Ensembl"/>
        </authorList>
    </citation>
    <scope>IDENTIFICATION</scope>
</reference>
<feature type="transmembrane region" description="Helical" evidence="9">
    <location>
        <begin position="102"/>
        <end position="121"/>
    </location>
</feature>
<evidence type="ECO:0000256" key="3">
    <source>
        <dbReference type="ARBA" id="ARBA00022989"/>
    </source>
</evidence>
<evidence type="ECO:0000256" key="4">
    <source>
        <dbReference type="ARBA" id="ARBA00023040"/>
    </source>
</evidence>
<keyword evidence="5 9" id="KW-0472">Membrane</keyword>
<dbReference type="InterPro" id="IPR017452">
    <property type="entry name" value="GPCR_Rhodpsn_7TM"/>
</dbReference>
<dbReference type="PROSITE" id="PS00237">
    <property type="entry name" value="G_PROTEIN_RECEP_F1_1"/>
    <property type="match status" value="1"/>
</dbReference>
<evidence type="ECO:0000256" key="5">
    <source>
        <dbReference type="ARBA" id="ARBA00023136"/>
    </source>
</evidence>
<dbReference type="PROSITE" id="PS50262">
    <property type="entry name" value="G_PROTEIN_RECEP_F1_2"/>
    <property type="match status" value="1"/>
</dbReference>
<sequence length="331" mass="36474">MLIFNSTATVKEFAFVGLTESPALQNTLFVIFLAVYVSTLVGNLGMIALIKASPRLDTPMYSFLSNLSFLDVCCSSTIAPKTLANLLEDKKSISLIGCAMQMYFHIGMGSTECFLLAAMAYDRYVAVCKPLLYPVLMSPAACMLLVVGSYALGLLHSLVHMAFTFRLSFSECRLIDNIFCDITALLSISSSDIYTNELLIFFLAGLVEIVTVLSVVVSYTCILTNIVMRISSVRGRLKAFSTCTSHLTVVSIFHGSILILHFRRRSAQGSAAQDVSEKILTVFYTIVNPLLNPLVYSLRNKEVKDALRVIRGKVCGKMIKTIRAARLDQLH</sequence>
<feature type="domain" description="G-protein coupled receptors family 1 profile" evidence="10">
    <location>
        <begin position="42"/>
        <end position="296"/>
    </location>
</feature>
<dbReference type="Ensembl" id="ENSVKKT00000001203.1">
    <property type="protein sequence ID" value="ENSVKKP00000001156.1"/>
    <property type="gene ID" value="ENSVKKG00000000946.1"/>
</dbReference>
<keyword evidence="9" id="KW-0716">Sensory transduction</keyword>
<evidence type="ECO:0000259" key="10">
    <source>
        <dbReference type="PROSITE" id="PS50262"/>
    </source>
</evidence>
<evidence type="ECO:0000256" key="8">
    <source>
        <dbReference type="RuleBase" id="RU000688"/>
    </source>
</evidence>
<dbReference type="Proteomes" id="UP000694545">
    <property type="component" value="Unplaced"/>
</dbReference>
<dbReference type="GO" id="GO:0004930">
    <property type="term" value="F:G protein-coupled receptor activity"/>
    <property type="evidence" value="ECO:0007669"/>
    <property type="project" value="UniProtKB-KW"/>
</dbReference>
<keyword evidence="3 9" id="KW-1133">Transmembrane helix</keyword>
<reference evidence="11" key="2">
    <citation type="submission" date="2025-09" db="UniProtKB">
        <authorList>
            <consortium name="Ensembl"/>
        </authorList>
    </citation>
    <scope>IDENTIFICATION</scope>
</reference>
<dbReference type="InterPro" id="IPR000725">
    <property type="entry name" value="Olfact_rcpt"/>
</dbReference>
<dbReference type="PRINTS" id="PR00245">
    <property type="entry name" value="OLFACTORYR"/>
</dbReference>
<comment type="subcellular location">
    <subcellularLocation>
        <location evidence="9">Cell membrane</location>
        <topology evidence="9">Multi-pass membrane protein</topology>
    </subcellularLocation>
    <subcellularLocation>
        <location evidence="1">Membrane</location>
        <topology evidence="1">Multi-pass membrane protein</topology>
    </subcellularLocation>
</comment>
<dbReference type="PRINTS" id="PR00237">
    <property type="entry name" value="GPCRRHODOPSN"/>
</dbReference>
<proteinExistence type="inferred from homology"/>
<name>A0A8D2IQR4_VARKO</name>